<dbReference type="GO" id="GO:0005886">
    <property type="term" value="C:plasma membrane"/>
    <property type="evidence" value="ECO:0007669"/>
    <property type="project" value="UniProtKB-SubCell"/>
</dbReference>
<dbReference type="Gene3D" id="3.30.160.60">
    <property type="entry name" value="Classic Zinc Finger"/>
    <property type="match status" value="1"/>
</dbReference>
<protein>
    <recommendedName>
        <fullName evidence="7">Endolytic murein transglycosylase</fullName>
        <ecNumber evidence="7">4.2.2.29</ecNumber>
    </recommendedName>
    <alternativeName>
        <fullName evidence="7">Peptidoglycan lytic transglycosylase</fullName>
    </alternativeName>
    <alternativeName>
        <fullName evidence="7">Peptidoglycan polymerization terminase</fullName>
    </alternativeName>
</protein>
<dbReference type="AlphaFoldDB" id="A0A0R2TX36"/>
<keyword evidence="6 7" id="KW-0961">Cell wall biogenesis/degradation</keyword>
<dbReference type="Pfam" id="PF02618">
    <property type="entry name" value="YceG"/>
    <property type="match status" value="1"/>
</dbReference>
<dbReference type="NCBIfam" id="TIGR00247">
    <property type="entry name" value="endolytic transglycosylase MltG"/>
    <property type="match status" value="1"/>
</dbReference>
<dbReference type="GO" id="GO:0009252">
    <property type="term" value="P:peptidoglycan biosynthetic process"/>
    <property type="evidence" value="ECO:0007669"/>
    <property type="project" value="UniProtKB-UniRule"/>
</dbReference>
<keyword evidence="2 7" id="KW-0812">Transmembrane</keyword>
<keyword evidence="7" id="KW-0997">Cell inner membrane</keyword>
<evidence type="ECO:0000256" key="2">
    <source>
        <dbReference type="ARBA" id="ARBA00022692"/>
    </source>
</evidence>
<dbReference type="PANTHER" id="PTHR30518:SF2">
    <property type="entry name" value="ENDOLYTIC MUREIN TRANSGLYCOSYLASE"/>
    <property type="match status" value="1"/>
</dbReference>
<proteinExistence type="inferred from homology"/>
<dbReference type="GO" id="GO:0008932">
    <property type="term" value="F:lytic endotransglycosylase activity"/>
    <property type="evidence" value="ECO:0007669"/>
    <property type="project" value="UniProtKB-UniRule"/>
</dbReference>
<keyword evidence="1 7" id="KW-1003">Cell membrane</keyword>
<keyword evidence="5 7" id="KW-0456">Lyase</keyword>
<dbReference type="GO" id="GO:0071555">
    <property type="term" value="P:cell wall organization"/>
    <property type="evidence" value="ECO:0007669"/>
    <property type="project" value="UniProtKB-KW"/>
</dbReference>
<gene>
    <name evidence="7" type="primary">mltG</name>
    <name evidence="8" type="ORF">ABS24_00805</name>
</gene>
<evidence type="ECO:0000256" key="5">
    <source>
        <dbReference type="ARBA" id="ARBA00023239"/>
    </source>
</evidence>
<dbReference type="HAMAP" id="MF_02065">
    <property type="entry name" value="MltG"/>
    <property type="match status" value="1"/>
</dbReference>
<evidence type="ECO:0000256" key="3">
    <source>
        <dbReference type="ARBA" id="ARBA00022989"/>
    </source>
</evidence>
<keyword evidence="3 7" id="KW-1133">Transmembrane helix</keyword>
<evidence type="ECO:0000256" key="4">
    <source>
        <dbReference type="ARBA" id="ARBA00023136"/>
    </source>
</evidence>
<comment type="similarity">
    <text evidence="7">Belongs to the transglycosylase MltG family.</text>
</comment>
<comment type="function">
    <text evidence="7">Functions as a peptidoglycan terminase that cleaves nascent peptidoglycan strands endolytically to terminate their elongation.</text>
</comment>
<comment type="caution">
    <text evidence="8">The sequence shown here is derived from an EMBL/GenBank/DDBJ whole genome shotgun (WGS) entry which is preliminary data.</text>
</comment>
<sequence>MAYGIIGVTLVTLICSISLFALINIKINTPINSLGFVKESVEFTVEKGARAKEVTGALFDRDIIPDSWAINLYAKLAGLTNIKAGRYKLKSVDTPLTLLKKFNSGEVIQYQITFVEGWSFRQWLSHFSAIDQFDKTDKRDLLNSLKLSGIDDANLEGWFFPDTYYYLSSDTALDIMLSAHRKMKRVLAQEWAGRATELPYKTPYEALIMASIIEKETGLAEEREEIAGVFVRRLLKGMRLQTDPTVIYGMGDQYDGDLRRRDLRQPTPYNTYLIKGLPPTPIAMPSGASISAALHPKAGSSLYFVARGDGGHYFSNTLQEHRDAVNKYQLEQRAENYRSAPN</sequence>
<name>A0A0R2TX36_9GAMM</name>
<comment type="subcellular location">
    <subcellularLocation>
        <location evidence="7">Cell inner membrane</location>
        <topology evidence="7">Single-pass membrane protein</topology>
    </subcellularLocation>
</comment>
<dbReference type="InterPro" id="IPR003770">
    <property type="entry name" value="MLTG-like"/>
</dbReference>
<evidence type="ECO:0000256" key="1">
    <source>
        <dbReference type="ARBA" id="ARBA00022475"/>
    </source>
</evidence>
<evidence type="ECO:0000313" key="8">
    <source>
        <dbReference type="EMBL" id="KRO91692.1"/>
    </source>
</evidence>
<organism evidence="8 9">
    <name type="scientific">SAR92 bacterium BACL26 MAG-121220-bin70</name>
    <dbReference type="NCBI Taxonomy" id="1655626"/>
    <lineage>
        <taxon>Bacteria</taxon>
        <taxon>Pseudomonadati</taxon>
        <taxon>Pseudomonadota</taxon>
        <taxon>Gammaproteobacteria</taxon>
        <taxon>Cellvibrionales</taxon>
        <taxon>Porticoccaceae</taxon>
        <taxon>SAR92 clade</taxon>
    </lineage>
</organism>
<dbReference type="Proteomes" id="UP000051213">
    <property type="component" value="Unassembled WGS sequence"/>
</dbReference>
<dbReference type="Gene3D" id="3.30.1490.480">
    <property type="entry name" value="Endolytic murein transglycosylase"/>
    <property type="match status" value="1"/>
</dbReference>
<accession>A0A0R2TX36</accession>
<evidence type="ECO:0000256" key="7">
    <source>
        <dbReference type="HAMAP-Rule" id="MF_02065"/>
    </source>
</evidence>
<comment type="catalytic activity">
    <reaction evidence="7">
        <text>a peptidoglycan chain = a peptidoglycan chain with N-acetyl-1,6-anhydromuramyl-[peptide] at the reducing end + a peptidoglycan chain with N-acetylglucosamine at the non-reducing end.</text>
        <dbReference type="EC" id="4.2.2.29"/>
    </reaction>
</comment>
<dbReference type="EC" id="4.2.2.29" evidence="7"/>
<dbReference type="CDD" id="cd08010">
    <property type="entry name" value="MltG_like"/>
    <property type="match status" value="1"/>
</dbReference>
<dbReference type="PANTHER" id="PTHR30518">
    <property type="entry name" value="ENDOLYTIC MUREIN TRANSGLYCOSYLASE"/>
    <property type="match status" value="1"/>
</dbReference>
<feature type="site" description="Important for catalytic activity" evidence="7">
    <location>
        <position position="216"/>
    </location>
</feature>
<reference evidence="8 9" key="1">
    <citation type="submission" date="2015-10" db="EMBL/GenBank/DDBJ databases">
        <title>Metagenome-Assembled Genomes uncover a global brackish microbiome.</title>
        <authorList>
            <person name="Hugerth L.W."/>
            <person name="Larsson J."/>
            <person name="Alneberg J."/>
            <person name="Lindh M.V."/>
            <person name="Legrand C."/>
            <person name="Pinhassi J."/>
            <person name="Andersson A.F."/>
        </authorList>
    </citation>
    <scope>NUCLEOTIDE SEQUENCE [LARGE SCALE GENOMIC DNA]</scope>
    <source>
        <strain evidence="8">BACL26 MAG-121220-bin70</strain>
    </source>
</reference>
<evidence type="ECO:0000256" key="6">
    <source>
        <dbReference type="ARBA" id="ARBA00023316"/>
    </source>
</evidence>
<dbReference type="EMBL" id="LICA01000445">
    <property type="protein sequence ID" value="KRO91692.1"/>
    <property type="molecule type" value="Genomic_DNA"/>
</dbReference>
<evidence type="ECO:0000313" key="9">
    <source>
        <dbReference type="Proteomes" id="UP000051213"/>
    </source>
</evidence>
<feature type="transmembrane region" description="Helical" evidence="7">
    <location>
        <begin position="6"/>
        <end position="25"/>
    </location>
</feature>
<keyword evidence="4 7" id="KW-0472">Membrane</keyword>